<dbReference type="GO" id="GO:0001228">
    <property type="term" value="F:DNA-binding transcription activator activity, RNA polymerase II-specific"/>
    <property type="evidence" value="ECO:0007669"/>
    <property type="project" value="Ensembl"/>
</dbReference>
<dbReference type="Pfam" id="PF16421">
    <property type="entry name" value="E2F_CC-MB"/>
    <property type="match status" value="1"/>
</dbReference>
<sequence length="440" mass="48376">MLRVPKGVSSAPQQQKKIMPVMSSADLVTSSLSSPQMHSIPASYFMQVYPQTVAAAPPPRGSCLYATPHGPEIKAIRSASAGRLPAKRKLDLEGTGQPGLPEFRTPKGKGRMVTRIPSPRTTKAPKSPGEKTRYDTSLGLLTKKFIHLLSESEDGVLDLNRAAEVLEVQKRRIYDITNVLEGIQLIRKKSKNNIQWMGTGIFEDTSVTVKQQSLRQELAELAKTERKVDELIQDCTLQLKHLTEDETNQRLAYVTYQDIRAIGNFQEQTVIAVKAPPETKLEVPDFSEENVQLHLKSTNGPIEVYLCPEEILDDSPAKESSFLTPSLQDSSDGTDPSPGKGKGGLWPGLAWSPLPSPVLWGLTFPFVAAAAPLMEVEDGLLDVPHHLLQQTEDQLPYGDPAPFVSFSPPLDQDDYLWGLEGGEGVSDLFEAYDLGDLLKN</sequence>
<dbReference type="Ensembl" id="ENSPSIT00000017236.1">
    <property type="protein sequence ID" value="ENSPSIP00000017158.1"/>
    <property type="gene ID" value="ENSPSIG00000015227.1"/>
</dbReference>
<feature type="compositionally biased region" description="Polar residues" evidence="6">
    <location>
        <begin position="321"/>
        <end position="334"/>
    </location>
</feature>
<reference evidence="8" key="4">
    <citation type="submission" date="2025-09" db="UniProtKB">
        <authorList>
            <consortium name="Ensembl"/>
        </authorList>
    </citation>
    <scope>IDENTIFICATION</scope>
</reference>
<name>K7GA47_PELSI</name>
<keyword evidence="4 5" id="KW-0804">Transcription</keyword>
<dbReference type="PANTHER" id="PTHR12081">
    <property type="entry name" value="TRANSCRIPTION FACTOR E2F"/>
    <property type="match status" value="1"/>
</dbReference>
<dbReference type="EMBL" id="AGCU01012446">
    <property type="status" value="NOT_ANNOTATED_CDS"/>
    <property type="molecule type" value="Genomic_DNA"/>
</dbReference>
<keyword evidence="2 5" id="KW-0805">Transcription regulation</keyword>
<reference evidence="9" key="2">
    <citation type="journal article" date="2013" name="Nat. Genet.">
        <title>The draft genomes of soft-shell turtle and green sea turtle yield insights into the development and evolution of the turtle-specific body plan.</title>
        <authorList>
            <person name="Wang Z."/>
            <person name="Pascual-Anaya J."/>
            <person name="Zadissa A."/>
            <person name="Li W."/>
            <person name="Niimura Y."/>
            <person name="Huang Z."/>
            <person name="Li C."/>
            <person name="White S."/>
            <person name="Xiong Z."/>
            <person name="Fang D."/>
            <person name="Wang B."/>
            <person name="Ming Y."/>
            <person name="Chen Y."/>
            <person name="Zheng Y."/>
            <person name="Kuraku S."/>
            <person name="Pignatelli M."/>
            <person name="Herrero J."/>
            <person name="Beal K."/>
            <person name="Nozawa M."/>
            <person name="Li Q."/>
            <person name="Wang J."/>
            <person name="Zhang H."/>
            <person name="Yu L."/>
            <person name="Shigenobu S."/>
            <person name="Wang J."/>
            <person name="Liu J."/>
            <person name="Flicek P."/>
            <person name="Searle S."/>
            <person name="Wang J."/>
            <person name="Kuratani S."/>
            <person name="Yin Y."/>
            <person name="Aken B."/>
            <person name="Zhang G."/>
            <person name="Irie N."/>
        </authorList>
    </citation>
    <scope>NUCLEOTIDE SEQUENCE [LARGE SCALE GENOMIC DNA]</scope>
    <source>
        <strain evidence="9">Daiwa-1</strain>
    </source>
</reference>
<comment type="subcellular location">
    <subcellularLocation>
        <location evidence="5">Nucleus</location>
    </subcellularLocation>
</comment>
<evidence type="ECO:0000313" key="8">
    <source>
        <dbReference type="Ensembl" id="ENSPSIP00000017158.1"/>
    </source>
</evidence>
<dbReference type="EMBL" id="AGCU01012444">
    <property type="status" value="NOT_ANNOTATED_CDS"/>
    <property type="molecule type" value="Genomic_DNA"/>
</dbReference>
<organism evidence="8 9">
    <name type="scientific">Pelodiscus sinensis</name>
    <name type="common">Chinese softshell turtle</name>
    <name type="synonym">Trionyx sinensis</name>
    <dbReference type="NCBI Taxonomy" id="13735"/>
    <lineage>
        <taxon>Eukaryota</taxon>
        <taxon>Metazoa</taxon>
        <taxon>Chordata</taxon>
        <taxon>Craniata</taxon>
        <taxon>Vertebrata</taxon>
        <taxon>Euteleostomi</taxon>
        <taxon>Archelosauria</taxon>
        <taxon>Testudinata</taxon>
        <taxon>Testudines</taxon>
        <taxon>Cryptodira</taxon>
        <taxon>Trionychia</taxon>
        <taxon>Trionychidae</taxon>
        <taxon>Pelodiscus</taxon>
    </lineage>
</organism>
<dbReference type="Gene3D" id="1.10.10.10">
    <property type="entry name" value="Winged helix-like DNA-binding domain superfamily/Winged helix DNA-binding domain"/>
    <property type="match status" value="1"/>
</dbReference>
<dbReference type="InterPro" id="IPR036390">
    <property type="entry name" value="WH_DNA-bd_sf"/>
</dbReference>
<keyword evidence="9" id="KW-1185">Reference proteome</keyword>
<evidence type="ECO:0000313" key="9">
    <source>
        <dbReference type="Proteomes" id="UP000007267"/>
    </source>
</evidence>
<dbReference type="FunFam" id="1.10.10.10:FF:000008">
    <property type="entry name" value="E2F transcription factor 1"/>
    <property type="match status" value="1"/>
</dbReference>
<dbReference type="HOGENOM" id="CLU_032091_0_0_1"/>
<dbReference type="InterPro" id="IPR015633">
    <property type="entry name" value="E2F"/>
</dbReference>
<dbReference type="Gene3D" id="6.10.250.540">
    <property type="match status" value="1"/>
</dbReference>
<dbReference type="EMBL" id="AGCU01012445">
    <property type="status" value="NOT_ANNOTATED_CDS"/>
    <property type="molecule type" value="Genomic_DNA"/>
</dbReference>
<proteinExistence type="inferred from homology"/>
<dbReference type="GO" id="GO:0090575">
    <property type="term" value="C:RNA polymerase II transcription regulator complex"/>
    <property type="evidence" value="ECO:0007669"/>
    <property type="project" value="Ensembl"/>
</dbReference>
<dbReference type="GO" id="GO:0000978">
    <property type="term" value="F:RNA polymerase II cis-regulatory region sequence-specific DNA binding"/>
    <property type="evidence" value="ECO:0007669"/>
    <property type="project" value="InterPro"/>
</dbReference>
<dbReference type="InterPro" id="IPR032198">
    <property type="entry name" value="E2F_CC-MB"/>
</dbReference>
<feature type="region of interest" description="Disordered" evidence="6">
    <location>
        <begin position="317"/>
        <end position="344"/>
    </location>
</feature>
<evidence type="ECO:0000256" key="6">
    <source>
        <dbReference type="SAM" id="MobiDB-lite"/>
    </source>
</evidence>
<protein>
    <submittedName>
        <fullName evidence="8">E2F transcription factor 2</fullName>
    </submittedName>
</protein>
<keyword evidence="5" id="KW-0539">Nucleus</keyword>
<dbReference type="SUPFAM" id="SSF46785">
    <property type="entry name" value="Winged helix' DNA-binding domain"/>
    <property type="match status" value="1"/>
</dbReference>
<dbReference type="GO" id="GO:1903671">
    <property type="term" value="P:negative regulation of sprouting angiogenesis"/>
    <property type="evidence" value="ECO:0007669"/>
    <property type="project" value="Ensembl"/>
</dbReference>
<dbReference type="SUPFAM" id="SSF144074">
    <property type="entry name" value="E2F-DP heterodimerization region"/>
    <property type="match status" value="1"/>
</dbReference>
<dbReference type="SMART" id="SM01372">
    <property type="entry name" value="E2F_TDP"/>
    <property type="match status" value="1"/>
</dbReference>
<dbReference type="Proteomes" id="UP000007267">
    <property type="component" value="Unassembled WGS sequence"/>
</dbReference>
<feature type="region of interest" description="Disordered" evidence="6">
    <location>
        <begin position="91"/>
        <end position="134"/>
    </location>
</feature>
<evidence type="ECO:0000256" key="2">
    <source>
        <dbReference type="ARBA" id="ARBA00023015"/>
    </source>
</evidence>
<evidence type="ECO:0000256" key="3">
    <source>
        <dbReference type="ARBA" id="ARBA00023125"/>
    </source>
</evidence>
<evidence type="ECO:0000256" key="5">
    <source>
        <dbReference type="RuleBase" id="RU003796"/>
    </source>
</evidence>
<dbReference type="CDD" id="cd14660">
    <property type="entry name" value="E2F_DD"/>
    <property type="match status" value="1"/>
</dbReference>
<dbReference type="eggNOG" id="KOG2577">
    <property type="taxonomic scope" value="Eukaryota"/>
</dbReference>
<dbReference type="GeneTree" id="ENSGT00940000160992"/>
<keyword evidence="3 5" id="KW-0238">DNA-binding</keyword>
<accession>K7GA47</accession>
<reference evidence="9" key="1">
    <citation type="submission" date="2011-10" db="EMBL/GenBank/DDBJ databases">
        <authorList>
            <consortium name="Soft-shell Turtle Genome Consortium"/>
        </authorList>
    </citation>
    <scope>NUCLEOTIDE SEQUENCE [LARGE SCALE GENOMIC DNA]</scope>
    <source>
        <strain evidence="9">Daiwa-1</strain>
    </source>
</reference>
<comment type="similarity">
    <text evidence="1 5">Belongs to the E2F/DP family.</text>
</comment>
<dbReference type="STRING" id="13735.ENSPSIP00000017158"/>
<gene>
    <name evidence="8" type="primary">E2F2</name>
</gene>
<evidence type="ECO:0000256" key="1">
    <source>
        <dbReference type="ARBA" id="ARBA00010940"/>
    </source>
</evidence>
<dbReference type="InterPro" id="IPR036388">
    <property type="entry name" value="WH-like_DNA-bd_sf"/>
</dbReference>
<feature type="domain" description="E2F/DP family winged-helix DNA-binding" evidence="7">
    <location>
        <begin position="133"/>
        <end position="198"/>
    </location>
</feature>
<dbReference type="PANTHER" id="PTHR12081:SF50">
    <property type="entry name" value="TRANSCRIPTION FACTOR E2F2"/>
    <property type="match status" value="1"/>
</dbReference>
<dbReference type="Pfam" id="PF02319">
    <property type="entry name" value="WHD_E2F_TDP"/>
    <property type="match status" value="1"/>
</dbReference>
<dbReference type="AlphaFoldDB" id="K7GA47"/>
<dbReference type="OMA" id="WVGRGIF"/>
<dbReference type="InterPro" id="IPR003316">
    <property type="entry name" value="E2F_WHTH_DNA-bd_dom"/>
</dbReference>
<reference evidence="8" key="3">
    <citation type="submission" date="2025-08" db="UniProtKB">
        <authorList>
            <consortium name="Ensembl"/>
        </authorList>
    </citation>
    <scope>IDENTIFICATION</scope>
</reference>
<dbReference type="GO" id="GO:0046983">
    <property type="term" value="F:protein dimerization activity"/>
    <property type="evidence" value="ECO:0007669"/>
    <property type="project" value="InterPro"/>
</dbReference>
<evidence type="ECO:0000256" key="4">
    <source>
        <dbReference type="ARBA" id="ARBA00023163"/>
    </source>
</evidence>
<evidence type="ECO:0000259" key="7">
    <source>
        <dbReference type="SMART" id="SM01372"/>
    </source>
</evidence>
<dbReference type="InterPro" id="IPR037241">
    <property type="entry name" value="E2F-DP_heterodim"/>
</dbReference>